<protein>
    <submittedName>
        <fullName evidence="2">Uncharacterized protein</fullName>
    </submittedName>
</protein>
<name>A0ABP7QJZ2_9SPHI</name>
<gene>
    <name evidence="2" type="ORF">GCM10022210_39580</name>
</gene>
<organism evidence="2 3">
    <name type="scientific">Mucilaginibacter dorajii</name>
    <dbReference type="NCBI Taxonomy" id="692994"/>
    <lineage>
        <taxon>Bacteria</taxon>
        <taxon>Pseudomonadati</taxon>
        <taxon>Bacteroidota</taxon>
        <taxon>Sphingobacteriia</taxon>
        <taxon>Sphingobacteriales</taxon>
        <taxon>Sphingobacteriaceae</taxon>
        <taxon>Mucilaginibacter</taxon>
    </lineage>
</organism>
<dbReference type="RefSeq" id="WP_259089929.1">
    <property type="nucleotide sequence ID" value="NZ_BAAAZC010000027.1"/>
</dbReference>
<reference evidence="3" key="1">
    <citation type="journal article" date="2019" name="Int. J. Syst. Evol. Microbiol.">
        <title>The Global Catalogue of Microorganisms (GCM) 10K type strain sequencing project: providing services to taxonomists for standard genome sequencing and annotation.</title>
        <authorList>
            <consortium name="The Broad Institute Genomics Platform"/>
            <consortium name="The Broad Institute Genome Sequencing Center for Infectious Disease"/>
            <person name="Wu L."/>
            <person name="Ma J."/>
        </authorList>
    </citation>
    <scope>NUCLEOTIDE SEQUENCE [LARGE SCALE GENOMIC DNA]</scope>
    <source>
        <strain evidence="3">JCM 16601</strain>
    </source>
</reference>
<evidence type="ECO:0000256" key="1">
    <source>
        <dbReference type="SAM" id="Phobius"/>
    </source>
</evidence>
<feature type="transmembrane region" description="Helical" evidence="1">
    <location>
        <begin position="82"/>
        <end position="99"/>
    </location>
</feature>
<evidence type="ECO:0000313" key="3">
    <source>
        <dbReference type="Proteomes" id="UP001500742"/>
    </source>
</evidence>
<proteinExistence type="predicted"/>
<evidence type="ECO:0000313" key="2">
    <source>
        <dbReference type="EMBL" id="GAA3983872.1"/>
    </source>
</evidence>
<sequence>MLRIKSITIPTPCHEVWHAMQLVDSGRYCQSCCKTVTDFTTMTNTEIINYFSYHTNVCGKFAPFQLNSLNQQLVQNRKNMVFWKRIGVVAAMIVFIPFARANAQKKHKTEQAPVKFNHRDTLKVSVKGLGATDIKIQPALPEIKNGDLTQMDGRLLLGTVGGIVASGTYTSTIRSNVTQVYTSVYDMLIGN</sequence>
<keyword evidence="1" id="KW-1133">Transmembrane helix</keyword>
<keyword evidence="1" id="KW-0812">Transmembrane</keyword>
<dbReference type="EMBL" id="BAAAZC010000027">
    <property type="protein sequence ID" value="GAA3983872.1"/>
    <property type="molecule type" value="Genomic_DNA"/>
</dbReference>
<accession>A0ABP7QJZ2</accession>
<keyword evidence="3" id="KW-1185">Reference proteome</keyword>
<comment type="caution">
    <text evidence="2">The sequence shown here is derived from an EMBL/GenBank/DDBJ whole genome shotgun (WGS) entry which is preliminary data.</text>
</comment>
<dbReference type="Proteomes" id="UP001500742">
    <property type="component" value="Unassembled WGS sequence"/>
</dbReference>
<keyword evidence="1" id="KW-0472">Membrane</keyword>